<accession>A0A017T2V2</accession>
<dbReference type="GO" id="GO:0016787">
    <property type="term" value="F:hydrolase activity"/>
    <property type="evidence" value="ECO:0007669"/>
    <property type="project" value="UniProtKB-KW"/>
</dbReference>
<keyword evidence="1" id="KW-0378">Hydrolase</keyword>
<dbReference type="Gene3D" id="3.40.50.1820">
    <property type="entry name" value="alpha/beta hydrolase"/>
    <property type="match status" value="2"/>
</dbReference>
<sequence length="337" mass="36928">MSSPDDLVRDWPRPYGFENVEIGGVDGTRLRLVVGGPRAGRPVVLLHGAPQLSYAWRRVMALLKERYRVIAPDLRGYGASALSLSRRYDVATLAGDLQVTVDWARSRYTEALAGRAGGPRVSRSIPPGVSPDGDTRVLLAGHDWGGTLAWILAARRPQDLRHLVVINAPHPGAIKEYLHPSQLVRAWHVALFQVPFVDKLIERTHASLFLWMMSSSAPPGTFDPADLAFYRGAFARPGRASAVVEGYRQLLWGRRPEFAAMMERLVVPTTLIWGEADHVLRPALADAAGRFVERLEVRRLPGVSHWVPEERPEAVAQAILDGDGAEGTEGSVTIPGG</sequence>
<dbReference type="SUPFAM" id="SSF53474">
    <property type="entry name" value="alpha/beta-Hydrolases"/>
    <property type="match status" value="1"/>
</dbReference>
<name>A0A017T2V2_9BACT</name>
<dbReference type="Pfam" id="PF12697">
    <property type="entry name" value="Abhydrolase_6"/>
    <property type="match status" value="1"/>
</dbReference>
<dbReference type="Proteomes" id="UP000019678">
    <property type="component" value="Unassembled WGS sequence"/>
</dbReference>
<dbReference type="InterPro" id="IPR029058">
    <property type="entry name" value="AB_hydrolase_fold"/>
</dbReference>
<dbReference type="InterPro" id="IPR000639">
    <property type="entry name" value="Epox_hydrolase-like"/>
</dbReference>
<dbReference type="EMBL" id="ASRX01000045">
    <property type="protein sequence ID" value="EYF03533.1"/>
    <property type="molecule type" value="Genomic_DNA"/>
</dbReference>
<dbReference type="PRINTS" id="PR00412">
    <property type="entry name" value="EPOXHYDRLASE"/>
</dbReference>
<gene>
    <name evidence="3" type="ORF">CAP_5517</name>
</gene>
<dbReference type="PANTHER" id="PTHR43329">
    <property type="entry name" value="EPOXIDE HYDROLASE"/>
    <property type="match status" value="1"/>
</dbReference>
<comment type="caution">
    <text evidence="3">The sequence shown here is derived from an EMBL/GenBank/DDBJ whole genome shotgun (WGS) entry which is preliminary data.</text>
</comment>
<proteinExistence type="predicted"/>
<dbReference type="AlphaFoldDB" id="A0A017T2V2"/>
<dbReference type="eggNOG" id="COG0596">
    <property type="taxonomic scope" value="Bacteria"/>
</dbReference>
<reference evidence="3 4" key="1">
    <citation type="submission" date="2013-05" db="EMBL/GenBank/DDBJ databases">
        <title>Genome assembly of Chondromyces apiculatus DSM 436.</title>
        <authorList>
            <person name="Sharma G."/>
            <person name="Khatri I."/>
            <person name="Kaur C."/>
            <person name="Mayilraj S."/>
            <person name="Subramanian S."/>
        </authorList>
    </citation>
    <scope>NUCLEOTIDE SEQUENCE [LARGE SCALE GENOMIC DNA]</scope>
    <source>
        <strain evidence="3 4">DSM 436</strain>
    </source>
</reference>
<dbReference type="STRING" id="1192034.CAP_5517"/>
<evidence type="ECO:0000256" key="1">
    <source>
        <dbReference type="ARBA" id="ARBA00022801"/>
    </source>
</evidence>
<keyword evidence="4" id="KW-1185">Reference proteome</keyword>
<evidence type="ECO:0000313" key="4">
    <source>
        <dbReference type="Proteomes" id="UP000019678"/>
    </source>
</evidence>
<evidence type="ECO:0000313" key="3">
    <source>
        <dbReference type="EMBL" id="EYF03533.1"/>
    </source>
</evidence>
<feature type="domain" description="AB hydrolase-1" evidence="2">
    <location>
        <begin position="43"/>
        <end position="318"/>
    </location>
</feature>
<protein>
    <recommendedName>
        <fullName evidence="2">AB hydrolase-1 domain-containing protein</fullName>
    </recommendedName>
</protein>
<organism evidence="3 4">
    <name type="scientific">Chondromyces apiculatus DSM 436</name>
    <dbReference type="NCBI Taxonomy" id="1192034"/>
    <lineage>
        <taxon>Bacteria</taxon>
        <taxon>Pseudomonadati</taxon>
        <taxon>Myxococcota</taxon>
        <taxon>Polyangia</taxon>
        <taxon>Polyangiales</taxon>
        <taxon>Polyangiaceae</taxon>
        <taxon>Chondromyces</taxon>
    </lineage>
</organism>
<dbReference type="RefSeq" id="WP_044245929.1">
    <property type="nucleotide sequence ID" value="NZ_ASRX01000045.1"/>
</dbReference>
<dbReference type="InterPro" id="IPR000073">
    <property type="entry name" value="AB_hydrolase_1"/>
</dbReference>
<dbReference type="OrthoDB" id="9780765at2"/>
<evidence type="ECO:0000259" key="2">
    <source>
        <dbReference type="Pfam" id="PF12697"/>
    </source>
</evidence>